<feature type="transmembrane region" description="Helical" evidence="1">
    <location>
        <begin position="219"/>
        <end position="238"/>
    </location>
</feature>
<gene>
    <name evidence="3" type="ORF">GCM10009802_54470</name>
</gene>
<feature type="transmembrane region" description="Helical" evidence="1">
    <location>
        <begin position="48"/>
        <end position="73"/>
    </location>
</feature>
<dbReference type="PROSITE" id="PS50924">
    <property type="entry name" value="MHYT"/>
    <property type="match status" value="1"/>
</dbReference>
<feature type="transmembrane region" description="Helical" evidence="1">
    <location>
        <begin position="112"/>
        <end position="133"/>
    </location>
</feature>
<reference evidence="3 4" key="1">
    <citation type="journal article" date="2019" name="Int. J. Syst. Evol. Microbiol.">
        <title>The Global Catalogue of Microorganisms (GCM) 10K type strain sequencing project: providing services to taxonomists for standard genome sequencing and annotation.</title>
        <authorList>
            <consortium name="The Broad Institute Genomics Platform"/>
            <consortium name="The Broad Institute Genome Sequencing Center for Infectious Disease"/>
            <person name="Wu L."/>
            <person name="Ma J."/>
        </authorList>
    </citation>
    <scope>NUCLEOTIDE SEQUENCE [LARGE SCALE GENOMIC DNA]</scope>
    <source>
        <strain evidence="3 4">JCM 15481</strain>
    </source>
</reference>
<name>A0ABN1ZJ24_9ACTN</name>
<feature type="transmembrane region" description="Helical" evidence="1">
    <location>
        <begin position="148"/>
        <end position="168"/>
    </location>
</feature>
<feature type="transmembrane region" description="Helical" evidence="1">
    <location>
        <begin position="85"/>
        <end position="105"/>
    </location>
</feature>
<protein>
    <submittedName>
        <fullName evidence="3">MHYT domain-containing protein</fullName>
    </submittedName>
</protein>
<sequence>MLAAPVPVDGFTYGLLTPVTAFVMAAVGSALGLRCTMRALTVEPARRAGWLLLGAVAIGTGIFTMHFIAMMGFTADSVHIGYDVPITLASLGVAVLVVGVGVFIVGYLGRTAFALTTGGVITGLGVAAMHYLGMAGMKMDRGRLEYDGMVVALSVLIAVVAATAALWLAMTVKRFGVAVGAALIMGVAVSGMHYTGMAALEVQAQAVNGAAEGKSPAEILAPILIGPVLLLVFVGLFVGMDPLENEWRVSVEDEDAAFGGEAAFGGDAAVGGGTVFGGSAAAPEPAGSGAATYFERGGRHGG</sequence>
<keyword evidence="1" id="KW-1133">Transmembrane helix</keyword>
<proteinExistence type="predicted"/>
<dbReference type="Proteomes" id="UP001500443">
    <property type="component" value="Unassembled WGS sequence"/>
</dbReference>
<evidence type="ECO:0000313" key="3">
    <source>
        <dbReference type="EMBL" id="GAA1499878.1"/>
    </source>
</evidence>
<dbReference type="PANTHER" id="PTHR35152:SF1">
    <property type="entry name" value="DOMAIN SIGNALLING PROTEIN, PUTATIVE (AFU_ORTHOLOGUE AFUA_5G11310)-RELATED"/>
    <property type="match status" value="1"/>
</dbReference>
<feature type="transmembrane region" description="Helical" evidence="1">
    <location>
        <begin position="12"/>
        <end position="36"/>
    </location>
</feature>
<evidence type="ECO:0000259" key="2">
    <source>
        <dbReference type="PROSITE" id="PS50924"/>
    </source>
</evidence>
<feature type="transmembrane region" description="Helical" evidence="1">
    <location>
        <begin position="175"/>
        <end position="199"/>
    </location>
</feature>
<accession>A0ABN1ZJ24</accession>
<evidence type="ECO:0000313" key="4">
    <source>
        <dbReference type="Proteomes" id="UP001500443"/>
    </source>
</evidence>
<dbReference type="PANTHER" id="PTHR35152">
    <property type="entry name" value="DOMAIN SIGNALLING PROTEIN, PUTATIVE (AFU_ORTHOLOGUE AFUA_5G11310)-RELATED"/>
    <property type="match status" value="1"/>
</dbReference>
<keyword evidence="4" id="KW-1185">Reference proteome</keyword>
<dbReference type="InterPro" id="IPR005330">
    <property type="entry name" value="MHYT_dom"/>
</dbReference>
<feature type="domain" description="MHYT" evidence="2">
    <location>
        <begin position="13"/>
        <end position="203"/>
    </location>
</feature>
<organism evidence="3 4">
    <name type="scientific">Streptomyces synnematoformans</name>
    <dbReference type="NCBI Taxonomy" id="415721"/>
    <lineage>
        <taxon>Bacteria</taxon>
        <taxon>Bacillati</taxon>
        <taxon>Actinomycetota</taxon>
        <taxon>Actinomycetes</taxon>
        <taxon>Kitasatosporales</taxon>
        <taxon>Streptomycetaceae</taxon>
        <taxon>Streptomyces</taxon>
    </lineage>
</organism>
<keyword evidence="1" id="KW-0812">Transmembrane</keyword>
<dbReference type="Pfam" id="PF03707">
    <property type="entry name" value="MHYT"/>
    <property type="match status" value="3"/>
</dbReference>
<comment type="caution">
    <text evidence="3">The sequence shown here is derived from an EMBL/GenBank/DDBJ whole genome shotgun (WGS) entry which is preliminary data.</text>
</comment>
<dbReference type="EMBL" id="BAAAPF010000262">
    <property type="protein sequence ID" value="GAA1499878.1"/>
    <property type="molecule type" value="Genomic_DNA"/>
</dbReference>
<evidence type="ECO:0000256" key="1">
    <source>
        <dbReference type="PROSITE-ProRule" id="PRU00244"/>
    </source>
</evidence>
<keyword evidence="1" id="KW-0472">Membrane</keyword>